<accession>A0AA88HR00</accession>
<evidence type="ECO:0000256" key="4">
    <source>
        <dbReference type="ARBA" id="ARBA00023242"/>
    </source>
</evidence>
<dbReference type="PANTHER" id="PTHR23349">
    <property type="entry name" value="BASIC HELIX-LOOP-HELIX TRANSCRIPTION FACTOR, TWIST"/>
    <property type="match status" value="1"/>
</dbReference>
<keyword evidence="4" id="KW-0539">Nucleus</keyword>
<dbReference type="InterPro" id="IPR036638">
    <property type="entry name" value="HLH_DNA-bd_sf"/>
</dbReference>
<evidence type="ECO:0000313" key="8">
    <source>
        <dbReference type="Proteomes" id="UP001187531"/>
    </source>
</evidence>
<dbReference type="GO" id="GO:0046983">
    <property type="term" value="F:protein dimerization activity"/>
    <property type="evidence" value="ECO:0007669"/>
    <property type="project" value="InterPro"/>
</dbReference>
<feature type="region of interest" description="Disordered" evidence="5">
    <location>
        <begin position="33"/>
        <end position="56"/>
    </location>
</feature>
<gene>
    <name evidence="7" type="ORF">QYM36_013098</name>
</gene>
<dbReference type="InterPro" id="IPR011598">
    <property type="entry name" value="bHLH_dom"/>
</dbReference>
<dbReference type="GO" id="GO:0000981">
    <property type="term" value="F:DNA-binding transcription factor activity, RNA polymerase II-specific"/>
    <property type="evidence" value="ECO:0007669"/>
    <property type="project" value="TreeGrafter"/>
</dbReference>
<dbReference type="EMBL" id="JAVRJZ010000017">
    <property type="protein sequence ID" value="KAK2709312.1"/>
    <property type="molecule type" value="Genomic_DNA"/>
</dbReference>
<dbReference type="SMART" id="SM00353">
    <property type="entry name" value="HLH"/>
    <property type="match status" value="1"/>
</dbReference>
<dbReference type="Gene3D" id="4.10.280.10">
    <property type="entry name" value="Helix-loop-helix DNA-binding domain"/>
    <property type="match status" value="1"/>
</dbReference>
<comment type="caution">
    <text evidence="7">The sequence shown here is derived from an EMBL/GenBank/DDBJ whole genome shotgun (WGS) entry which is preliminary data.</text>
</comment>
<proteinExistence type="predicted"/>
<evidence type="ECO:0000256" key="3">
    <source>
        <dbReference type="ARBA" id="ARBA00023163"/>
    </source>
</evidence>
<reference evidence="7" key="1">
    <citation type="submission" date="2023-07" db="EMBL/GenBank/DDBJ databases">
        <title>Chromosome-level genome assembly of Artemia franciscana.</title>
        <authorList>
            <person name="Jo E."/>
        </authorList>
    </citation>
    <scope>NUCLEOTIDE SEQUENCE</scope>
    <source>
        <tissue evidence="7">Whole body</tissue>
    </source>
</reference>
<keyword evidence="2" id="KW-0238">DNA-binding</keyword>
<dbReference type="InterPro" id="IPR050283">
    <property type="entry name" value="E-box_TF_Regulators"/>
</dbReference>
<dbReference type="SUPFAM" id="SSF47459">
    <property type="entry name" value="HLH, helix-loop-helix DNA-binding domain"/>
    <property type="match status" value="1"/>
</dbReference>
<dbReference type="Pfam" id="PF00010">
    <property type="entry name" value="HLH"/>
    <property type="match status" value="1"/>
</dbReference>
<name>A0AA88HR00_ARTSF</name>
<keyword evidence="8" id="KW-1185">Reference proteome</keyword>
<dbReference type="GO" id="GO:0000977">
    <property type="term" value="F:RNA polymerase II transcription regulatory region sequence-specific DNA binding"/>
    <property type="evidence" value="ECO:0007669"/>
    <property type="project" value="TreeGrafter"/>
</dbReference>
<keyword evidence="3" id="KW-0804">Transcription</keyword>
<evidence type="ECO:0000256" key="1">
    <source>
        <dbReference type="ARBA" id="ARBA00023015"/>
    </source>
</evidence>
<evidence type="ECO:0000256" key="2">
    <source>
        <dbReference type="ARBA" id="ARBA00023125"/>
    </source>
</evidence>
<dbReference type="PANTHER" id="PTHR23349:SF112">
    <property type="entry name" value="48 RELATED 1, ISOFORM B"/>
    <property type="match status" value="1"/>
</dbReference>
<dbReference type="PROSITE" id="PS50888">
    <property type="entry name" value="BHLH"/>
    <property type="match status" value="1"/>
</dbReference>
<evidence type="ECO:0000259" key="6">
    <source>
        <dbReference type="PROSITE" id="PS50888"/>
    </source>
</evidence>
<evidence type="ECO:0000256" key="5">
    <source>
        <dbReference type="SAM" id="MobiDB-lite"/>
    </source>
</evidence>
<feature type="domain" description="BHLH" evidence="6">
    <location>
        <begin position="59"/>
        <end position="111"/>
    </location>
</feature>
<dbReference type="GO" id="GO:0032502">
    <property type="term" value="P:developmental process"/>
    <property type="evidence" value="ECO:0007669"/>
    <property type="project" value="TreeGrafter"/>
</dbReference>
<dbReference type="Proteomes" id="UP001187531">
    <property type="component" value="Unassembled WGS sequence"/>
</dbReference>
<feature type="compositionally biased region" description="Basic residues" evidence="5">
    <location>
        <begin position="46"/>
        <end position="56"/>
    </location>
</feature>
<dbReference type="AlphaFoldDB" id="A0AA88HR00"/>
<keyword evidence="1" id="KW-0805">Transcription regulation</keyword>
<sequence length="185" mass="21458">MMVKNNTVATLGIQYEYLDDESICSFDSRKDEDLTDNYSDDSHERSWRRRKRTAGQLRHQRHAANLRERRRMQSINDAFEGLRTHIPTLPYEKRLSKVDTLRLAIGYINFLADLLSSDRHPQDAAHGVSQEPPKKIIVSNRDPFENYSVHSISWTIEKEAGVAGPGTMITKLWTPEDPRTTKQKY</sequence>
<protein>
    <recommendedName>
        <fullName evidence="6">BHLH domain-containing protein</fullName>
    </recommendedName>
</protein>
<dbReference type="CDD" id="cd11417">
    <property type="entry name" value="bHLH_TS_PTF1A"/>
    <property type="match status" value="1"/>
</dbReference>
<dbReference type="FunFam" id="4.10.280.10:FF:000035">
    <property type="entry name" value="Pancreas-specific transcription factor 1a"/>
    <property type="match status" value="1"/>
</dbReference>
<organism evidence="7 8">
    <name type="scientific">Artemia franciscana</name>
    <name type="common">Brine shrimp</name>
    <name type="synonym">Artemia sanfranciscana</name>
    <dbReference type="NCBI Taxonomy" id="6661"/>
    <lineage>
        <taxon>Eukaryota</taxon>
        <taxon>Metazoa</taxon>
        <taxon>Ecdysozoa</taxon>
        <taxon>Arthropoda</taxon>
        <taxon>Crustacea</taxon>
        <taxon>Branchiopoda</taxon>
        <taxon>Anostraca</taxon>
        <taxon>Artemiidae</taxon>
        <taxon>Artemia</taxon>
    </lineage>
</organism>
<evidence type="ECO:0000313" key="7">
    <source>
        <dbReference type="EMBL" id="KAK2709312.1"/>
    </source>
</evidence>